<accession>A0A438H1I1</accession>
<evidence type="ECO:0000256" key="2">
    <source>
        <dbReference type="ARBA" id="ARBA00009444"/>
    </source>
</evidence>
<gene>
    <name evidence="8" type="ORF">CK203_047700</name>
</gene>
<feature type="region of interest" description="Disordered" evidence="6">
    <location>
        <begin position="46"/>
        <end position="90"/>
    </location>
</feature>
<comment type="subcellular location">
    <subcellularLocation>
        <location evidence="1">Membrane</location>
        <topology evidence="1">Single-pass membrane protein</topology>
    </subcellularLocation>
</comment>
<evidence type="ECO:0000256" key="6">
    <source>
        <dbReference type="SAM" id="MobiDB-lite"/>
    </source>
</evidence>
<protein>
    <recommendedName>
        <fullName evidence="7">Cysteine-rich transmembrane domain-containing protein</fullName>
    </recommendedName>
</protein>
<proteinExistence type="inferred from homology"/>
<evidence type="ECO:0000256" key="3">
    <source>
        <dbReference type="ARBA" id="ARBA00022692"/>
    </source>
</evidence>
<organism evidence="8 9">
    <name type="scientific">Vitis vinifera</name>
    <name type="common">Grape</name>
    <dbReference type="NCBI Taxonomy" id="29760"/>
    <lineage>
        <taxon>Eukaryota</taxon>
        <taxon>Viridiplantae</taxon>
        <taxon>Streptophyta</taxon>
        <taxon>Embryophyta</taxon>
        <taxon>Tracheophyta</taxon>
        <taxon>Spermatophyta</taxon>
        <taxon>Magnoliopsida</taxon>
        <taxon>eudicotyledons</taxon>
        <taxon>Gunneridae</taxon>
        <taxon>Pentapetalae</taxon>
        <taxon>rosids</taxon>
        <taxon>Vitales</taxon>
        <taxon>Vitaceae</taxon>
        <taxon>Viteae</taxon>
        <taxon>Vitis</taxon>
    </lineage>
</organism>
<comment type="caution">
    <text evidence="8">The sequence shown here is derived from an EMBL/GenBank/DDBJ whole genome shotgun (WGS) entry which is preliminary data.</text>
</comment>
<reference evidence="8 9" key="1">
    <citation type="journal article" date="2018" name="PLoS Genet.">
        <title>Population sequencing reveals clonal diversity and ancestral inbreeding in the grapevine cultivar Chardonnay.</title>
        <authorList>
            <person name="Roach M.J."/>
            <person name="Johnson D.L."/>
            <person name="Bohlmann J."/>
            <person name="van Vuuren H.J."/>
            <person name="Jones S.J."/>
            <person name="Pretorius I.S."/>
            <person name="Schmidt S.A."/>
            <person name="Borneman A.R."/>
        </authorList>
    </citation>
    <scope>NUCLEOTIDE SEQUENCE [LARGE SCALE GENOMIC DNA]</scope>
    <source>
        <strain evidence="9">cv. Chardonnay</strain>
        <tissue evidence="8">Leaf</tissue>
    </source>
</reference>
<dbReference type="AlphaFoldDB" id="A0A438H1I1"/>
<dbReference type="GO" id="GO:0005886">
    <property type="term" value="C:plasma membrane"/>
    <property type="evidence" value="ECO:0007669"/>
    <property type="project" value="InterPro"/>
</dbReference>
<feature type="compositionally biased region" description="Low complexity" evidence="6">
    <location>
        <begin position="62"/>
        <end position="72"/>
    </location>
</feature>
<dbReference type="EMBL" id="QGNW01000297">
    <property type="protein sequence ID" value="RVW78328.1"/>
    <property type="molecule type" value="Genomic_DNA"/>
</dbReference>
<keyword evidence="5" id="KW-0472">Membrane</keyword>
<keyword evidence="3" id="KW-0812">Transmembrane</keyword>
<sequence>MWGRAMPNKKRKKRVVVPGKGPGSCFSLFLFFLKFQRIKLSPNMSNSYQHQPPVYPPPPAAAYPGGPHVAPPTADYPMKDGHGYPQNPASVESKAKGDGFWRGCCAGMCCCCLLDACF</sequence>
<dbReference type="PANTHER" id="PTHR31568">
    <property type="entry name" value="RCG49325, ISOFORM CRA_A"/>
    <property type="match status" value="1"/>
</dbReference>
<evidence type="ECO:0000259" key="7">
    <source>
        <dbReference type="Pfam" id="PF12734"/>
    </source>
</evidence>
<evidence type="ECO:0000256" key="1">
    <source>
        <dbReference type="ARBA" id="ARBA00004167"/>
    </source>
</evidence>
<feature type="domain" description="Cysteine-rich transmembrane" evidence="7">
    <location>
        <begin position="83"/>
        <end position="118"/>
    </location>
</feature>
<evidence type="ECO:0000313" key="8">
    <source>
        <dbReference type="EMBL" id="RVW78328.1"/>
    </source>
</evidence>
<evidence type="ECO:0000313" key="9">
    <source>
        <dbReference type="Proteomes" id="UP000288805"/>
    </source>
</evidence>
<dbReference type="PANTHER" id="PTHR31568:SF136">
    <property type="entry name" value="CYSTEINE-RICH TRANSMEMBRANE CYSTM DOMAIN-CONTAINING PROTEIN"/>
    <property type="match status" value="1"/>
</dbReference>
<comment type="similarity">
    <text evidence="2">Belongs to the CYSTM1 family.</text>
</comment>
<name>A0A438H1I1_VITVI</name>
<evidence type="ECO:0000256" key="4">
    <source>
        <dbReference type="ARBA" id="ARBA00022989"/>
    </source>
</evidence>
<evidence type="ECO:0000256" key="5">
    <source>
        <dbReference type="ARBA" id="ARBA00023136"/>
    </source>
</evidence>
<dbReference type="Pfam" id="PF12734">
    <property type="entry name" value="CYSTM"/>
    <property type="match status" value="1"/>
</dbReference>
<dbReference type="Proteomes" id="UP000288805">
    <property type="component" value="Unassembled WGS sequence"/>
</dbReference>
<dbReference type="InterPro" id="IPR028144">
    <property type="entry name" value="CYSTM_dom"/>
</dbReference>
<keyword evidence="4" id="KW-1133">Transmembrane helix</keyword>
<dbReference type="InterPro" id="IPR044850">
    <property type="entry name" value="WIH1-like"/>
</dbReference>